<feature type="short sequence motif" description="DGA/G" evidence="2">
    <location>
        <begin position="183"/>
        <end position="185"/>
    </location>
</feature>
<feature type="active site" description="Nucleophile" evidence="2">
    <location>
        <position position="38"/>
    </location>
</feature>
<evidence type="ECO:0000313" key="5">
    <source>
        <dbReference type="Proteomes" id="UP000637720"/>
    </source>
</evidence>
<protein>
    <submittedName>
        <fullName evidence="4">Phospholipase</fullName>
    </submittedName>
</protein>
<comment type="caution">
    <text evidence="4">The sequence shown here is derived from an EMBL/GenBank/DDBJ whole genome shotgun (WGS) entry which is preliminary data.</text>
</comment>
<dbReference type="CDD" id="cd07207">
    <property type="entry name" value="Pat_ExoU_VipD_like"/>
    <property type="match status" value="1"/>
</dbReference>
<name>A0A8J3F8J8_9BACI</name>
<dbReference type="GO" id="GO:0016042">
    <property type="term" value="P:lipid catabolic process"/>
    <property type="evidence" value="ECO:0007669"/>
    <property type="project" value="UniProtKB-UniRule"/>
</dbReference>
<keyword evidence="2" id="KW-0378">Hydrolase</keyword>
<accession>A0A8J3F8J8</accession>
<proteinExistence type="predicted"/>
<dbReference type="PANTHER" id="PTHR46394:SF1">
    <property type="entry name" value="PNPLA DOMAIN-CONTAINING PROTEIN"/>
    <property type="match status" value="1"/>
</dbReference>
<dbReference type="InterPro" id="IPR016035">
    <property type="entry name" value="Acyl_Trfase/lysoPLipase"/>
</dbReference>
<dbReference type="PANTHER" id="PTHR46394">
    <property type="entry name" value="ANNEXIN"/>
    <property type="match status" value="1"/>
</dbReference>
<feature type="domain" description="PNPLA" evidence="3">
    <location>
        <begin position="5"/>
        <end position="196"/>
    </location>
</feature>
<comment type="caution">
    <text evidence="2">Lacks conserved residue(s) required for the propagation of feature annotation.</text>
</comment>
<dbReference type="Proteomes" id="UP000637720">
    <property type="component" value="Unassembled WGS sequence"/>
</dbReference>
<dbReference type="InterPro" id="IPR002641">
    <property type="entry name" value="PNPLA_dom"/>
</dbReference>
<evidence type="ECO:0000256" key="1">
    <source>
        <dbReference type="ARBA" id="ARBA00023098"/>
    </source>
</evidence>
<keyword evidence="1 2" id="KW-0443">Lipid metabolism</keyword>
<reference evidence="4" key="1">
    <citation type="journal article" date="2014" name="Int. J. Syst. Evol. Microbiol.">
        <title>Complete genome sequence of Corynebacterium casei LMG S-19264T (=DSM 44701T), isolated from a smear-ripened cheese.</title>
        <authorList>
            <consortium name="US DOE Joint Genome Institute (JGI-PGF)"/>
            <person name="Walter F."/>
            <person name="Albersmeier A."/>
            <person name="Kalinowski J."/>
            <person name="Ruckert C."/>
        </authorList>
    </citation>
    <scope>NUCLEOTIDE SEQUENCE</scope>
    <source>
        <strain evidence="4">JCM 14719</strain>
    </source>
</reference>
<keyword evidence="2" id="KW-0442">Lipid degradation</keyword>
<reference evidence="4" key="2">
    <citation type="submission" date="2020-09" db="EMBL/GenBank/DDBJ databases">
        <authorList>
            <person name="Sun Q."/>
            <person name="Ohkuma M."/>
        </authorList>
    </citation>
    <scope>NUCLEOTIDE SEQUENCE</scope>
    <source>
        <strain evidence="4">JCM 14719</strain>
    </source>
</reference>
<dbReference type="RefSeq" id="WP_188816645.1">
    <property type="nucleotide sequence ID" value="NZ_BMOF01000004.1"/>
</dbReference>
<dbReference type="AlphaFoldDB" id="A0A8J3F8J8"/>
<evidence type="ECO:0000259" key="3">
    <source>
        <dbReference type="PROSITE" id="PS51635"/>
    </source>
</evidence>
<feature type="short sequence motif" description="GXSXG" evidence="2">
    <location>
        <begin position="36"/>
        <end position="40"/>
    </location>
</feature>
<evidence type="ECO:0000256" key="2">
    <source>
        <dbReference type="PROSITE-ProRule" id="PRU01161"/>
    </source>
</evidence>
<gene>
    <name evidence="4" type="ORF">GCM10007043_03740</name>
</gene>
<dbReference type="SUPFAM" id="SSF52151">
    <property type="entry name" value="FabD/lysophospholipase-like"/>
    <property type="match status" value="1"/>
</dbReference>
<dbReference type="Pfam" id="PF01734">
    <property type="entry name" value="Patatin"/>
    <property type="match status" value="1"/>
</dbReference>
<dbReference type="PROSITE" id="PS51635">
    <property type="entry name" value="PNPLA"/>
    <property type="match status" value="1"/>
</dbReference>
<keyword evidence="5" id="KW-1185">Reference proteome</keyword>
<dbReference type="Gene3D" id="3.40.1090.10">
    <property type="entry name" value="Cytosolic phospholipase A2 catalytic domain"/>
    <property type="match status" value="2"/>
</dbReference>
<feature type="active site" description="Proton acceptor" evidence="2">
    <location>
        <position position="183"/>
    </location>
</feature>
<evidence type="ECO:0000313" key="4">
    <source>
        <dbReference type="EMBL" id="GGJ93289.1"/>
    </source>
</evidence>
<dbReference type="GO" id="GO:0016787">
    <property type="term" value="F:hydrolase activity"/>
    <property type="evidence" value="ECO:0007669"/>
    <property type="project" value="UniProtKB-UniRule"/>
</dbReference>
<dbReference type="EMBL" id="BMOF01000004">
    <property type="protein sequence ID" value="GGJ93289.1"/>
    <property type="molecule type" value="Genomic_DNA"/>
</dbReference>
<dbReference type="InterPro" id="IPR052580">
    <property type="entry name" value="Lipid_Hydrolase"/>
</dbReference>
<organism evidence="4 5">
    <name type="scientific">Calditerricola satsumensis</name>
    <dbReference type="NCBI Taxonomy" id="373054"/>
    <lineage>
        <taxon>Bacteria</taxon>
        <taxon>Bacillati</taxon>
        <taxon>Bacillota</taxon>
        <taxon>Bacilli</taxon>
        <taxon>Bacillales</taxon>
        <taxon>Bacillaceae</taxon>
        <taxon>Calditerricola</taxon>
    </lineage>
</organism>
<sequence length="306" mass="34393">MRADAVFEGGGVKAIGFVGAVAELERNGYTWERVAGTSGGGVVAALLAAGYRAHEMRNLLNAFSFRNLMAPTVWHRFGRVGVAFRFWWRLGQYSGQYLEEWTGQVLKQKGICTFGDLPAGKLRLVASDVTNGRMVVLPDDLPQYGIDPQRFPIARAVRMSGSLPFYFDPVVLTVGRRRVLFVDGGLLSNFPVWLFDVEGVPRWPTFGFRIVSKNEGQARTVTGPLSYVKALIQTMLEAHDKRHVEEADAVRTIFIPDCGIRTTQFDLTDADKEKLYQAGVEAARRFLARWNFERYVRVYRADSMLV</sequence>